<proteinExistence type="inferred from homology"/>
<reference evidence="6 7" key="1">
    <citation type="journal article" date="2016" name="Nat. Commun.">
        <title>Thousands of microbial genomes shed light on interconnected biogeochemical processes in an aquifer system.</title>
        <authorList>
            <person name="Anantharaman K."/>
            <person name="Brown C.T."/>
            <person name="Hug L.A."/>
            <person name="Sharon I."/>
            <person name="Castelle C.J."/>
            <person name="Probst A.J."/>
            <person name="Thomas B.C."/>
            <person name="Singh A."/>
            <person name="Wilkins M.J."/>
            <person name="Karaoz U."/>
            <person name="Brodie E.L."/>
            <person name="Williams K.H."/>
            <person name="Hubbard S.S."/>
            <person name="Banfield J.F."/>
        </authorList>
    </citation>
    <scope>NUCLEOTIDE SEQUENCE [LARGE SCALE GENOMIC DNA]</scope>
</reference>
<protein>
    <recommendedName>
        <fullName evidence="4 5">Large ribosomal subunit protein uL10</fullName>
    </recommendedName>
</protein>
<keyword evidence="3 5" id="KW-0687">Ribonucleoprotein</keyword>
<keyword evidence="5" id="KW-0699">rRNA-binding</keyword>
<comment type="subunit">
    <text evidence="5">Part of the ribosomal stalk of the 50S ribosomal subunit. The N-terminus interacts with L11 and the large rRNA to form the base of the stalk. The C-terminus forms an elongated spine to which L12 dimers bind in a sequential fashion forming a multimeric L10(L12)X complex.</text>
</comment>
<dbReference type="SUPFAM" id="SSF160369">
    <property type="entry name" value="Ribosomal protein L10-like"/>
    <property type="match status" value="1"/>
</dbReference>
<dbReference type="Gene3D" id="6.10.250.290">
    <property type="match status" value="1"/>
</dbReference>
<keyword evidence="2 5" id="KW-0689">Ribosomal protein</keyword>
<dbReference type="GO" id="GO:1990904">
    <property type="term" value="C:ribonucleoprotein complex"/>
    <property type="evidence" value="ECO:0007669"/>
    <property type="project" value="UniProtKB-KW"/>
</dbReference>
<dbReference type="GO" id="GO:0070180">
    <property type="term" value="F:large ribosomal subunit rRNA binding"/>
    <property type="evidence" value="ECO:0007669"/>
    <property type="project" value="UniProtKB-UniRule"/>
</dbReference>
<dbReference type="InterPro" id="IPR043141">
    <property type="entry name" value="Ribosomal_uL10-like_sf"/>
</dbReference>
<evidence type="ECO:0000313" key="6">
    <source>
        <dbReference type="EMBL" id="OGJ08280.1"/>
    </source>
</evidence>
<dbReference type="GO" id="GO:0005840">
    <property type="term" value="C:ribosome"/>
    <property type="evidence" value="ECO:0007669"/>
    <property type="project" value="UniProtKB-KW"/>
</dbReference>
<dbReference type="NCBIfam" id="NF000955">
    <property type="entry name" value="PRK00099.1-1"/>
    <property type="match status" value="1"/>
</dbReference>
<comment type="function">
    <text evidence="5">Forms part of the ribosomal stalk, playing a central role in the interaction of the ribosome with GTP-bound translation factors.</text>
</comment>
<dbReference type="AlphaFoldDB" id="A0A1F6YPR0"/>
<dbReference type="InterPro" id="IPR022973">
    <property type="entry name" value="Ribosomal_uL10_bac"/>
</dbReference>
<dbReference type="Pfam" id="PF00466">
    <property type="entry name" value="Ribosomal_L10"/>
    <property type="match status" value="1"/>
</dbReference>
<keyword evidence="5" id="KW-0694">RNA-binding</keyword>
<dbReference type="InterPro" id="IPR001790">
    <property type="entry name" value="Ribosomal_uL10"/>
</dbReference>
<dbReference type="Proteomes" id="UP000178138">
    <property type="component" value="Unassembled WGS sequence"/>
</dbReference>
<dbReference type="PANTHER" id="PTHR11560">
    <property type="entry name" value="39S RIBOSOMAL PROTEIN L10, MITOCHONDRIAL"/>
    <property type="match status" value="1"/>
</dbReference>
<accession>A0A1F6YPR0</accession>
<dbReference type="CDD" id="cd05797">
    <property type="entry name" value="Ribosomal_L10"/>
    <property type="match status" value="1"/>
</dbReference>
<dbReference type="GO" id="GO:0006412">
    <property type="term" value="P:translation"/>
    <property type="evidence" value="ECO:0007669"/>
    <property type="project" value="UniProtKB-UniRule"/>
</dbReference>
<sequence length="170" mass="18896">MLQKSKKAEMIKELEGAIKNSQSLVFVNFHGLKVSDETVLRRELRDKEIGYKVSRKTLLVRALKGKAEGEIPELTGEVAIAYSPAEVSAKAGSQDPTASAREIYSFQKTHKVLLNIIGGIFKGKFLGKEKMMEIAMIPSREVLYAQFVNLINSPIQRFAVVLDQIAKSKS</sequence>
<gene>
    <name evidence="5" type="primary">rplJ</name>
    <name evidence="6" type="ORF">A2225_00905</name>
</gene>
<comment type="caution">
    <text evidence="6">The sequence shown here is derived from an EMBL/GenBank/DDBJ whole genome shotgun (WGS) entry which is preliminary data.</text>
</comment>
<evidence type="ECO:0000313" key="7">
    <source>
        <dbReference type="Proteomes" id="UP000178138"/>
    </source>
</evidence>
<evidence type="ECO:0000256" key="5">
    <source>
        <dbReference type="HAMAP-Rule" id="MF_00362"/>
    </source>
</evidence>
<name>A0A1F6YPR0_9BACT</name>
<evidence type="ECO:0000256" key="3">
    <source>
        <dbReference type="ARBA" id="ARBA00023274"/>
    </source>
</evidence>
<evidence type="ECO:0000256" key="2">
    <source>
        <dbReference type="ARBA" id="ARBA00022980"/>
    </source>
</evidence>
<organism evidence="6 7">
    <name type="scientific">Candidatus Nomurabacteria bacterium RIFOXYA2_FULL_42_12</name>
    <dbReference type="NCBI Taxonomy" id="1801801"/>
    <lineage>
        <taxon>Bacteria</taxon>
        <taxon>Candidatus Nomuraibacteriota</taxon>
    </lineage>
</organism>
<evidence type="ECO:0000256" key="4">
    <source>
        <dbReference type="ARBA" id="ARBA00035202"/>
    </source>
</evidence>
<dbReference type="InterPro" id="IPR047865">
    <property type="entry name" value="Ribosomal_uL10_bac_type"/>
</dbReference>
<evidence type="ECO:0000256" key="1">
    <source>
        <dbReference type="ARBA" id="ARBA00008889"/>
    </source>
</evidence>
<comment type="similarity">
    <text evidence="1 5">Belongs to the universal ribosomal protein uL10 family.</text>
</comment>
<dbReference type="EMBL" id="MFVZ01000005">
    <property type="protein sequence ID" value="OGJ08280.1"/>
    <property type="molecule type" value="Genomic_DNA"/>
</dbReference>
<dbReference type="Gene3D" id="3.30.70.1730">
    <property type="match status" value="1"/>
</dbReference>
<dbReference type="HAMAP" id="MF_00362">
    <property type="entry name" value="Ribosomal_uL10"/>
    <property type="match status" value="1"/>
</dbReference>